<name>A0A6I6H9V1_VARPD</name>
<dbReference type="SMART" id="SM00869">
    <property type="entry name" value="Autotransporter"/>
    <property type="match status" value="1"/>
</dbReference>
<sequence length="3677" mass="356122">MNHVFCTIWSKTLGTWVVASELATQHGKSGGVDKRPHSKDAVDRFAAADMRSPWALRLVALAALLALYAPVQAANLYWDPNTFGVGLGGDGTWNTSSIWNTTGNDVAGPWIGWTNDPLDTAIFSGTAGTVTLATPITANRLNFAVHNYTITGGTLTLGGVAPTIDGAGNATISSTLAGTAGLTKAGTGNLVLNGANTFTGGINLNAGTLTVNADAALGAASNTVNLADGARLTANGALSATRVVNLTGAQGQAAGAGVGFARFTGSGGLQTYAGATMRNDASDFTGQTTLYVDGAFSFTSVRNEGQASSLGAGSGANGTIRFYSVNSFFDTASYIGSGDSSNRNWEFTDAGSASSGAGLYNAGTGTLTLTGGMAAIGTRTTPIHFRAATADLELLGTISANNARSLFFHGSGVNRTITLGGANTYSGLSYIGYTGAVTVRARTLADTGVDSSLGTGVGGGVILMNGSALSYTGAGASSNRPWTIGGSGAGWGASGSILNDGTGALALSGAVSLDPVANNSFTLGGSYAGAANTLSGVISGTGNLVSTGSATWNLTGANTRTGAITVNGGTLRAGSASAFGTTTAVTVNAGTLDLNGNDMTTATLAGSGGTVALGAANLTLTAVSGAATYAGSITGAGGSLTKTGASTLTLTGQSTYTGATTLAGGTLGLNFAGAGGPTSNIISGASALGMSGSTLTVTGAAGEANVQSFNGLNVTAGSNRIGTAPGAGGTVTVNLGGITRSGGLIDFGTSASGIITTANANGTLGGWATVNGSDYAKVQGGSIVAFTAADYTNKDDAGAWLNNEFISDAGGAVNTAYFGTVAGSKQLGGLQYTAAANSTVNVSAGETLSIDGAIIVAPTVNNTTKTIQGGNLTGSPGGGTLGVLQNGGATSNFTIASTIVDNAGAIGFSKGGTARVTLTGANTYTGTTTVSGGTLSIDTVANGGLASSIGASSSASSNLVIENGTLSYTGASSATDRGFTLVDGGASRTVEVTNGATNLAFNGVVTSPDDAGFTKTGAGTLTLGNAGNDYVGVTTVSGGTLSVGTLADGGLASGIGASGSASSNLVLSGGTLAYTGGTTSTDRGFTVGVVGAGGSSGGIDVSNAATTLTMSGAVVGDDGLRKEGAGTLELSGTNTYSGGTTVNAGTLRAGSTQALGTGNNLQVQAGATVDLNNFNNRIGALGGSGSVTLGSATLTSSGTGTFSGTISGTGGFTVAGGTQTMSGCNNTYTGATALNGGRIDVSCLNNGGVASDIGASSNAASNLLFNNGYLYYTGGSINIDRAFTLQSGFGVLGVSNAATTLGIGGSIGGGGTLYKRGPGTLVLSGNNTYSGGTVVDEAGILRAGSTTAFGTAGVTMGNVAGAILDLNGLNNTVSALNGGGAAGGDVTLGAATLTISNGGFNYAGSISGTGNLVKTGGNAQGLLGCTSTYSGTTTINGGTLAVDCLTNGGNNSSIGTSGSAASNLTLNGGTLFYSGPTTSTDRLFTLGATGTLSASGTGPVSFTNTGAIAFVAPNANSLLGLAGTNTGNNNLAAQITNNGTGTTSLTKSGTGTWILNNPNSTYTGVTTISGGVLGVDKLSNSGVASSIGQSSNAASNLVIGSGSTLRYTGAGDTTDRLFTLSTGASVIESSGTGAVVFSNTGSAAYTGSGARTLALGGTNTGANTMGGTIVDGPGGTTTLAKNGPGNWILTGNNTFTGNTVINDGNLTIGNGGTTGNAGAGNVFVVNSTSTLSANRSDTFNFNGTISGAGNLAQIGTGTTVLTAAGNSVGGTTSISAGTLQVNGALATAGISMTGTSALTVNGTVQAAGGTASAVTGDAGASTLNVNVGGTLRAGGNLGAGADTATLAGTLNTGAGTLDLGADNDTLALNDGGTIAGIVSGGTESGAGDTLRVNNTASRTLDGTSTAGFETLVKQGSGTLTLTGAQSYSAGTAVQAGTLLVNGIQTGAGGLTTVQSGATLGGTGTVAGDVTIASGAALSPGNAGAVGALTVNGNLTLNNGSALNYQFGQANVVGGPLNDLTTVAGNLTLDGLLNVNPTAGGSFTPGVYRVISYTGALTDNGLTIGSAPAGSYAVQTSVANQVNLLNSTGVSLNFWDGPGNQNNGTIQGGNGLWQNAAGGDNWTDQTGAINATFADGAFAIFSGTAGTVTVDNSLGAVSASGMQFTVDGYTISGDPLTLNGAPSIIRVGDGTSAGAGMTATIDAALGGAGGVQKSDLGTLVLGGTNSYTGGTSVNGGVLQVAADDNLGDASGGLTLDGGALRNSAGFASARAVTLGTNGGTFDTQANLTLSGTIGGTGSLTKTGADTLTLTGSNTYMGGTSINGGTVAVSADVNLGNAGGALSLDGGTLQSTAAFTSARAVTLNAGGGTFQTTADLTLTRAIGGSGALTKTDAGTLVLTGNNTYGGGTTISAGTLQLGNGGATGSIAGNVTNNGTLVFNRSDTYSFGGTISGSGGVTQQGTGITVLTGNNSHGGSTAVNAGTLIVNGNQAAASGATSVAAGATLGGVGTIGGNVSVADGATLSPGNLGSVPGTLTVNGNLTLGNASALSYNFGQANVIGGAYNDLTRVAGDLTLGGTLNVATTPGATFDPGIYRVISYGGTLTNNGLVAGTMPSPSFYVQTSVNNQVNLVNTAGLPVDFWDGPGNQNDGVLQGGTGLWQSAAGNGNWTLGDGSVNAPFPDGSFAVFAAAPGTVTVDNSLGAVRSSGMQFAVDGYTVQGGPIALTGATNILRVGDGTADGTAMTATIASALTGTGGVQKTDLGTLVLTGANTYGGGTSITAGTLQLGDGGASGSIVGDVANNGTLVFNRSDSTTFGGAISGSGSVSQAGAGTTVLTGTNTYLGTTNVQAGTLLVNGDQSGATGLTTVQGGATLGGRGTVGGDVAIAGGATLRPGDASAPGTLTVNGSLSLDSGATLNYRFGEAGTAGGALNDLTVVRGNLALDGTLNVSIAPGGSSGPGVYRVFSYDGVLTDNGLALGTVPPGDLFVQTSIAQQVNLVNTTGLTLNFWDGQSTPGNGAIDGGNGTWRLADNERWTEASGAVNAPYSNGAFAILAGTPGTVAIDNGNGQIEASGLQFATDGYRLTGSTLALTGSAPTIRVGDGTAAGAGMTATIDAALAGTGALTKTDLGTLVLNGNNTFSGSTTVEAGTLAVNGSLGGSSVNVLAAGRLKGSGTVGSLAVAGTVAPGNSIGTLTVNGNFTQAAGSTYEVEVDPASTASDLIHASGTASIAGGAKLNVTRISSSDFVVGNRYTVVTADGGVTGTYSLGGDTRTAFVQLRDTYDANNVYLNAEKVRSFTDAAGTPNQAAVAAALDSMPQSNALANAVAFLPNDFAARDALNQLSVDLHASSKTAMLEDSRFVREAAIDRLRTASCAPGSAPPQPAQQQPAQQQPAQAQPGSQQDGCTPADSQAGTAWGQVFGSWGHIDGDANAAKLKRDIGGFVVGADKAVGAGWRVGAFGGYSRTSADTDARNSSAKTDSYHLGLYGGTQWGATSLRLGASQSWNKLETSRSVGFEGFADSVSAKYDSTTTQIFGEAGHRIDAAGVALEPFARLAHVRVKSDAFLERGGLAALYGQGGSVDATFSTLGVRASTQLGSTTRLRGMLGWRHAFGDTTPTSTHAFAGSIPFTLAGVPLARNVAVVEAGVDMQLRPNLTLGASYSGQFGGGLKDHGFKASLNWAF</sequence>
<dbReference type="Pfam" id="PF13018">
    <property type="entry name" value="ESPR"/>
    <property type="match status" value="1"/>
</dbReference>
<keyword evidence="3" id="KW-1133">Transmembrane helix</keyword>
<evidence type="ECO:0000256" key="1">
    <source>
        <dbReference type="ARBA" id="ARBA00022729"/>
    </source>
</evidence>
<evidence type="ECO:0000259" key="4">
    <source>
        <dbReference type="PROSITE" id="PS51208"/>
    </source>
</evidence>
<dbReference type="InterPro" id="IPR011050">
    <property type="entry name" value="Pectin_lyase_fold/virulence"/>
</dbReference>
<feature type="region of interest" description="Disordered" evidence="2">
    <location>
        <begin position="3369"/>
        <end position="3407"/>
    </location>
</feature>
<keyword evidence="1" id="KW-0732">Signal</keyword>
<dbReference type="PANTHER" id="PTHR35037:SF3">
    <property type="entry name" value="C-TERMINAL REGION OF AIDA-LIKE PROTEIN"/>
    <property type="match status" value="1"/>
</dbReference>
<dbReference type="InterPro" id="IPR036709">
    <property type="entry name" value="Autotransporte_beta_dom_sf"/>
</dbReference>
<evidence type="ECO:0000313" key="5">
    <source>
        <dbReference type="EMBL" id="QGW82579.1"/>
    </source>
</evidence>
<feature type="transmembrane region" description="Helical" evidence="3">
    <location>
        <begin position="54"/>
        <end position="71"/>
    </location>
</feature>
<dbReference type="PANTHER" id="PTHR35037">
    <property type="entry name" value="C-TERMINAL REGION OF AIDA-LIKE PROTEIN"/>
    <property type="match status" value="1"/>
</dbReference>
<keyword evidence="3" id="KW-0812">Transmembrane</keyword>
<protein>
    <submittedName>
        <fullName evidence="5">Autotransporter outer membrane beta-barrel domain-containing protein</fullName>
    </submittedName>
</protein>
<organism evidence="5 6">
    <name type="scientific">Variovorax paradoxus</name>
    <dbReference type="NCBI Taxonomy" id="34073"/>
    <lineage>
        <taxon>Bacteria</taxon>
        <taxon>Pseudomonadati</taxon>
        <taxon>Pseudomonadota</taxon>
        <taxon>Betaproteobacteria</taxon>
        <taxon>Burkholderiales</taxon>
        <taxon>Comamonadaceae</taxon>
        <taxon>Variovorax</taxon>
    </lineage>
</organism>
<feature type="compositionally biased region" description="Low complexity" evidence="2">
    <location>
        <begin position="3380"/>
        <end position="3398"/>
    </location>
</feature>
<dbReference type="Pfam" id="PF12951">
    <property type="entry name" value="PATR"/>
    <property type="match status" value="20"/>
</dbReference>
<gene>
    <name evidence="5" type="ORF">GOQ09_13775</name>
</gene>
<dbReference type="InterPro" id="IPR005546">
    <property type="entry name" value="Autotransporte_beta"/>
</dbReference>
<dbReference type="RefSeq" id="WP_157613916.1">
    <property type="nucleotide sequence ID" value="NZ_CP046622.1"/>
</dbReference>
<dbReference type="InterPro" id="IPR012332">
    <property type="entry name" value="Autotransporter_pectin_lyase_C"/>
</dbReference>
<dbReference type="InterPro" id="IPR051551">
    <property type="entry name" value="Autotransporter_adhesion"/>
</dbReference>
<dbReference type="EMBL" id="CP046622">
    <property type="protein sequence ID" value="QGW82579.1"/>
    <property type="molecule type" value="Genomic_DNA"/>
</dbReference>
<dbReference type="SUPFAM" id="SSF51126">
    <property type="entry name" value="Pectin lyase-like"/>
    <property type="match status" value="7"/>
</dbReference>
<proteinExistence type="predicted"/>
<evidence type="ECO:0000313" key="6">
    <source>
        <dbReference type="Proteomes" id="UP000425817"/>
    </source>
</evidence>
<keyword evidence="3" id="KW-0472">Membrane</keyword>
<evidence type="ECO:0000256" key="2">
    <source>
        <dbReference type="SAM" id="MobiDB-lite"/>
    </source>
</evidence>
<dbReference type="InterPro" id="IPR024973">
    <property type="entry name" value="ESPR"/>
</dbReference>
<dbReference type="OrthoDB" id="5760545at2"/>
<dbReference type="Gene3D" id="2.160.20.20">
    <property type="match status" value="2"/>
</dbReference>
<dbReference type="PROSITE" id="PS51208">
    <property type="entry name" value="AUTOTRANSPORTER"/>
    <property type="match status" value="1"/>
</dbReference>
<accession>A0A6I6H9V1</accession>
<dbReference type="SUPFAM" id="SSF103515">
    <property type="entry name" value="Autotransporter"/>
    <property type="match status" value="1"/>
</dbReference>
<dbReference type="NCBIfam" id="TIGR02601">
    <property type="entry name" value="autotrns_rpt"/>
    <property type="match status" value="18"/>
</dbReference>
<evidence type="ECO:0000256" key="3">
    <source>
        <dbReference type="SAM" id="Phobius"/>
    </source>
</evidence>
<feature type="domain" description="Autotransporter" evidence="4">
    <location>
        <begin position="3404"/>
        <end position="3677"/>
    </location>
</feature>
<dbReference type="InterPro" id="IPR013425">
    <property type="entry name" value="Autotrns_rpt"/>
</dbReference>
<reference evidence="5 6" key="1">
    <citation type="submission" date="2019-12" db="EMBL/GenBank/DDBJ databases">
        <title>Hybrid Genome Assemblies of two High G+C Isolates from Undergraduate Microbiology Courses.</title>
        <authorList>
            <person name="Ne Ville C.J."/>
            <person name="Enright D."/>
            <person name="Hernandez I."/>
            <person name="Dodsworth J."/>
            <person name="Orwin P.M."/>
        </authorList>
    </citation>
    <scope>NUCLEOTIDE SEQUENCE [LARGE SCALE GENOMIC DNA]</scope>
    <source>
        <strain evidence="5 6">CSUSB</strain>
    </source>
</reference>
<dbReference type="Proteomes" id="UP000425817">
    <property type="component" value="Chromosome"/>
</dbReference>